<dbReference type="OrthoDB" id="3249161at2759"/>
<keyword evidence="12" id="KW-0234">DNA repair</keyword>
<keyword evidence="8" id="KW-0347">Helicase</keyword>
<dbReference type="FunFam" id="3.40.50.410:FF:000071">
    <property type="entry name" value="ATP-dependent DNA helicase II subunit 1"/>
    <property type="match status" value="1"/>
</dbReference>
<organism evidence="18 19">
    <name type="scientific">Carpinus fangiana</name>
    <dbReference type="NCBI Taxonomy" id="176857"/>
    <lineage>
        <taxon>Eukaryota</taxon>
        <taxon>Viridiplantae</taxon>
        <taxon>Streptophyta</taxon>
        <taxon>Embryophyta</taxon>
        <taxon>Tracheophyta</taxon>
        <taxon>Spermatophyta</taxon>
        <taxon>Magnoliopsida</taxon>
        <taxon>eudicotyledons</taxon>
        <taxon>Gunneridae</taxon>
        <taxon>Pentapetalae</taxon>
        <taxon>rosids</taxon>
        <taxon>fabids</taxon>
        <taxon>Fagales</taxon>
        <taxon>Betulaceae</taxon>
        <taxon>Carpinus</taxon>
    </lineage>
</organism>
<dbReference type="Gene3D" id="1.10.1600.10">
    <property type="match status" value="1"/>
</dbReference>
<keyword evidence="9" id="KW-0067">ATP-binding</keyword>
<keyword evidence="11" id="KW-0233">DNA recombination</keyword>
<evidence type="ECO:0000256" key="14">
    <source>
        <dbReference type="ARBA" id="ARBA00024890"/>
    </source>
</evidence>
<dbReference type="GO" id="GO:0003690">
    <property type="term" value="F:double-stranded DNA binding"/>
    <property type="evidence" value="ECO:0007669"/>
    <property type="project" value="TreeGrafter"/>
</dbReference>
<feature type="compositionally biased region" description="Basic and acidic residues" evidence="16">
    <location>
        <begin position="543"/>
        <end position="553"/>
    </location>
</feature>
<proteinExistence type="inferred from homology"/>
<comment type="function">
    <text evidence="14">Single-stranded DNA-dependent ATP-dependent helicase. Involved in non-homologous end joining (NHEJ) DNA double strand break repair. DNA-binding is sequence-independent but has a high affinity to nicks in double-stranded DNA and to the ends of duplex DNA. Binds to naturally occurring chromosomal ends, and therefore provides chromosomal end protection. Required also for telomere recombination to repair telomeric ends in the absence of telomerase. KU70, of the KU70/KU80 heterodimer, binds to the stem loop of TLC1, the RNA component of telomerase. Involved in telomere maintenance. Interacts with telomeric repeats and subtelomeric sequences thereby controlling telomere length and protecting against subtelomeric rearrangement. Maintains telomeric chromatin, which is involved in silencing the expression of genes located at the telomere. Required for mating-type switching.</text>
</comment>
<evidence type="ECO:0000256" key="2">
    <source>
        <dbReference type="ARBA" id="ARBA00005240"/>
    </source>
</evidence>
<reference evidence="18 19" key="1">
    <citation type="submission" date="2019-06" db="EMBL/GenBank/DDBJ databases">
        <title>A chromosomal-level reference genome of Carpinus fangiana (Coryloideae, Betulaceae).</title>
        <authorList>
            <person name="Yang X."/>
            <person name="Wang Z."/>
            <person name="Zhang L."/>
            <person name="Hao G."/>
            <person name="Liu J."/>
            <person name="Yang Y."/>
        </authorList>
    </citation>
    <scope>NUCLEOTIDE SEQUENCE [LARGE SCALE GENOMIC DNA]</scope>
    <source>
        <strain evidence="18">Cfa_2016G</strain>
        <tissue evidence="18">Leaf</tissue>
    </source>
</reference>
<evidence type="ECO:0000313" key="19">
    <source>
        <dbReference type="Proteomes" id="UP000327013"/>
    </source>
</evidence>
<evidence type="ECO:0000256" key="3">
    <source>
        <dbReference type="ARBA" id="ARBA00012551"/>
    </source>
</evidence>
<dbReference type="EMBL" id="VIBQ01000102">
    <property type="protein sequence ID" value="KAB8772362.1"/>
    <property type="molecule type" value="Genomic_DNA"/>
</dbReference>
<dbReference type="InterPro" id="IPR005160">
    <property type="entry name" value="Ku_C"/>
</dbReference>
<dbReference type="SUPFAM" id="SSF100939">
    <property type="entry name" value="SPOC domain-like"/>
    <property type="match status" value="1"/>
</dbReference>
<evidence type="ECO:0000256" key="15">
    <source>
        <dbReference type="ARBA" id="ARBA00031811"/>
    </source>
</evidence>
<dbReference type="InterPro" id="IPR005161">
    <property type="entry name" value="Ku_N"/>
</dbReference>
<dbReference type="PANTHER" id="PTHR12604:SF2">
    <property type="entry name" value="X-RAY REPAIR CROSS-COMPLEMENTING PROTEIN 6"/>
    <property type="match status" value="1"/>
</dbReference>
<dbReference type="GO" id="GO:0006310">
    <property type="term" value="P:DNA recombination"/>
    <property type="evidence" value="ECO:0007669"/>
    <property type="project" value="UniProtKB-KW"/>
</dbReference>
<evidence type="ECO:0000256" key="1">
    <source>
        <dbReference type="ARBA" id="ARBA00004123"/>
    </source>
</evidence>
<dbReference type="GO" id="GO:0042162">
    <property type="term" value="F:telomeric DNA binding"/>
    <property type="evidence" value="ECO:0007669"/>
    <property type="project" value="InterPro"/>
</dbReference>
<dbReference type="GO" id="GO:0000723">
    <property type="term" value="P:telomere maintenance"/>
    <property type="evidence" value="ECO:0007669"/>
    <property type="project" value="InterPro"/>
</dbReference>
<name>A0A5N6L4Q5_9ROSI</name>
<dbReference type="FunFam" id="1.10.1600.10:FF:000004">
    <property type="entry name" value="ATP-dependent DNA helicase II subunit 1"/>
    <property type="match status" value="1"/>
</dbReference>
<sequence>MLQRPPPSDRKKADHDAATSAALKCAYTLMQQRIISNPKDMMGILLFGTRDSKFHEDDPRSSGAFLYPHCYLLSDLDVPAAEDVKRLRAVVEDEQESHKLLVPSDEPVAMSNVLFCANQIFTTKAPNFSSRRLFLVTDNDNPHGQSKELRSSAIVRAKDLYDLGVTIELFPISQPGQTFDRAKFYDDIIYRASPDSDAPTPVSFAVRASTSDDGISLLQSLLSAIQSKSAPKRALFSLPLELSPDFRISVKGYILFKRQEPARSTYIWLDGETPQIVTATTTRLAENTAHPIENLEVKKAFKFGGENVLFAPEELKALRSSFGDPVIRVIGFKKRSLLPIWANLRPATFIYPSDEDYIGSTRTFSALHQSLLAKDKMAIVWYVARRNAAPVIAALLPGHEELGEMGEQQMPAGLWIVPIPFADDIRANPDMPTNLSAPDVLKDKMRLVVQQLQLPKAVYDPARYPNPALQWHYKILKALALEEDLPEEATDMTVPKYKQIDKRAGPYVLDWGKELELEYQKYSREQGHSGKRPAVSAPGDTSGDTKKVKKEDGVSDASISDDHVKSLFTKGKLASLKVQELKEWLIGKSALEKGRGMKKDDLISMIEAYWERKG</sequence>
<dbReference type="InterPro" id="IPR036465">
    <property type="entry name" value="vWFA_dom_sf"/>
</dbReference>
<dbReference type="GO" id="GO:0003684">
    <property type="term" value="F:damaged DNA binding"/>
    <property type="evidence" value="ECO:0007669"/>
    <property type="project" value="InterPro"/>
</dbReference>
<comment type="similarity">
    <text evidence="2">Belongs to the ku70 family.</text>
</comment>
<dbReference type="Proteomes" id="UP000327013">
    <property type="component" value="Unassembled WGS sequence"/>
</dbReference>
<keyword evidence="5" id="KW-0547">Nucleotide-binding</keyword>
<dbReference type="CDD" id="cd01458">
    <property type="entry name" value="vWA_ku"/>
    <property type="match status" value="1"/>
</dbReference>
<keyword evidence="13" id="KW-0539">Nucleus</keyword>
<evidence type="ECO:0000313" key="18">
    <source>
        <dbReference type="EMBL" id="KAB8772362.1"/>
    </source>
</evidence>
<dbReference type="InterPro" id="IPR006164">
    <property type="entry name" value="DNA_bd_Ku70/Ku80"/>
</dbReference>
<evidence type="ECO:0000256" key="12">
    <source>
        <dbReference type="ARBA" id="ARBA00023204"/>
    </source>
</evidence>
<dbReference type="GO" id="GO:0016787">
    <property type="term" value="F:hydrolase activity"/>
    <property type="evidence" value="ECO:0007669"/>
    <property type="project" value="UniProtKB-KW"/>
</dbReference>
<dbReference type="Gene3D" id="3.40.50.410">
    <property type="entry name" value="von Willebrand factor, type A domain"/>
    <property type="match status" value="1"/>
</dbReference>
<dbReference type="GO" id="GO:0006303">
    <property type="term" value="P:double-strand break repair via nonhomologous end joining"/>
    <property type="evidence" value="ECO:0007669"/>
    <property type="project" value="InterPro"/>
</dbReference>
<evidence type="ECO:0000256" key="13">
    <source>
        <dbReference type="ARBA" id="ARBA00023242"/>
    </source>
</evidence>
<evidence type="ECO:0000259" key="17">
    <source>
        <dbReference type="SMART" id="SM00559"/>
    </source>
</evidence>
<accession>A0A5N6L4Q5</accession>
<evidence type="ECO:0000256" key="5">
    <source>
        <dbReference type="ARBA" id="ARBA00022741"/>
    </source>
</evidence>
<evidence type="ECO:0000256" key="4">
    <source>
        <dbReference type="ARBA" id="ARBA00021796"/>
    </source>
</evidence>
<feature type="region of interest" description="Disordered" evidence="16">
    <location>
        <begin position="523"/>
        <end position="555"/>
    </location>
</feature>
<evidence type="ECO:0000256" key="10">
    <source>
        <dbReference type="ARBA" id="ARBA00023125"/>
    </source>
</evidence>
<dbReference type="InterPro" id="IPR016194">
    <property type="entry name" value="SPOC-like_C_dom_sf"/>
</dbReference>
<comment type="subcellular location">
    <subcellularLocation>
        <location evidence="1">Nucleus</location>
    </subcellularLocation>
</comment>
<gene>
    <name evidence="18" type="ORF">FH972_026652</name>
</gene>
<comment type="caution">
    <text evidence="18">The sequence shown here is derived from an EMBL/GenBank/DDBJ whole genome shotgun (WGS) entry which is preliminary data.</text>
</comment>
<dbReference type="AlphaFoldDB" id="A0A5N6L4Q5"/>
<dbReference type="PIRSF" id="PIRSF003033">
    <property type="entry name" value="Ku70"/>
    <property type="match status" value="1"/>
</dbReference>
<dbReference type="FunFam" id="2.40.290.10:FF:000001">
    <property type="entry name" value="X-ray repair cross complementing 6"/>
    <property type="match status" value="1"/>
</dbReference>
<keyword evidence="6" id="KW-0227">DNA damage</keyword>
<dbReference type="Pfam" id="PF03731">
    <property type="entry name" value="Ku_N"/>
    <property type="match status" value="1"/>
</dbReference>
<dbReference type="GO" id="GO:0005524">
    <property type="term" value="F:ATP binding"/>
    <property type="evidence" value="ECO:0007669"/>
    <property type="project" value="UniProtKB-KW"/>
</dbReference>
<keyword evidence="10" id="KW-0238">DNA-binding</keyword>
<dbReference type="Pfam" id="PF02735">
    <property type="entry name" value="Ku"/>
    <property type="match status" value="1"/>
</dbReference>
<dbReference type="InterPro" id="IPR006165">
    <property type="entry name" value="Ku70"/>
</dbReference>
<evidence type="ECO:0000256" key="7">
    <source>
        <dbReference type="ARBA" id="ARBA00022801"/>
    </source>
</evidence>
<dbReference type="PANTHER" id="PTHR12604">
    <property type="entry name" value="KU AUTOANTIGEN DNA HELICASE"/>
    <property type="match status" value="1"/>
</dbReference>
<keyword evidence="19" id="KW-1185">Reference proteome</keyword>
<dbReference type="SMART" id="SM00559">
    <property type="entry name" value="Ku78"/>
    <property type="match status" value="1"/>
</dbReference>
<dbReference type="InterPro" id="IPR047087">
    <property type="entry name" value="KU70_core_dom"/>
</dbReference>
<dbReference type="EC" id="3.6.4.12" evidence="3"/>
<evidence type="ECO:0000256" key="16">
    <source>
        <dbReference type="SAM" id="MobiDB-lite"/>
    </source>
</evidence>
<dbReference type="Gene3D" id="4.10.970.10">
    <property type="entry name" value="Ku70, bridge and pillars"/>
    <property type="match status" value="1"/>
</dbReference>
<evidence type="ECO:0000256" key="6">
    <source>
        <dbReference type="ARBA" id="ARBA00022763"/>
    </source>
</evidence>
<dbReference type="GO" id="GO:0043564">
    <property type="term" value="C:Ku70:Ku80 complex"/>
    <property type="evidence" value="ECO:0007669"/>
    <property type="project" value="InterPro"/>
</dbReference>
<keyword evidence="7" id="KW-0378">Hydrolase</keyword>
<evidence type="ECO:0000256" key="9">
    <source>
        <dbReference type="ARBA" id="ARBA00022840"/>
    </source>
</evidence>
<dbReference type="SUPFAM" id="SSF53300">
    <property type="entry name" value="vWA-like"/>
    <property type="match status" value="1"/>
</dbReference>
<evidence type="ECO:0000256" key="8">
    <source>
        <dbReference type="ARBA" id="ARBA00022806"/>
    </source>
</evidence>
<dbReference type="CDD" id="cd00788">
    <property type="entry name" value="KU70"/>
    <property type="match status" value="1"/>
</dbReference>
<dbReference type="Gene3D" id="2.40.290.10">
    <property type="match status" value="1"/>
</dbReference>
<dbReference type="InterPro" id="IPR027388">
    <property type="entry name" value="Ku70_bridge/pillars_dom_sf"/>
</dbReference>
<dbReference type="NCBIfam" id="TIGR00578">
    <property type="entry name" value="ku70"/>
    <property type="match status" value="1"/>
</dbReference>
<dbReference type="Pfam" id="PF03730">
    <property type="entry name" value="Ku_C"/>
    <property type="match status" value="1"/>
</dbReference>
<protein>
    <recommendedName>
        <fullName evidence="4">ATP-dependent DNA helicase II subunit 1</fullName>
        <ecNumber evidence="3">3.6.4.12</ecNumber>
    </recommendedName>
    <alternativeName>
        <fullName evidence="15">ATP-dependent DNA helicase II subunit Ku70</fullName>
    </alternativeName>
</protein>
<dbReference type="GO" id="GO:0003678">
    <property type="term" value="F:DNA helicase activity"/>
    <property type="evidence" value="ECO:0007669"/>
    <property type="project" value="UniProtKB-EC"/>
</dbReference>
<evidence type="ECO:0000256" key="11">
    <source>
        <dbReference type="ARBA" id="ARBA00023172"/>
    </source>
</evidence>
<feature type="domain" description="Ku" evidence="17">
    <location>
        <begin position="289"/>
        <end position="436"/>
    </location>
</feature>